<keyword evidence="9 10" id="KW-0472">Membrane</keyword>
<dbReference type="GO" id="GO:0005774">
    <property type="term" value="C:vacuolar membrane"/>
    <property type="evidence" value="ECO:0007669"/>
    <property type="project" value="UniProtKB-SubCell"/>
</dbReference>
<sequence>MDSMSLHDSMPSKYATFSHSPSAHPQTSASAISRLFLSWALPVIRTKRRLDLDDTWELLPEHSCAANTASITTAYTASSSVVKSFLRVYGGAYAWMGILGLIIRLLELVGPIVLNRVVSGAATPAQLYQWVGLLFLSMATRAFVYGHCVVLEETTSLRFSSGLKGLLFAKLLGKGAGPSEDVPELANVYASDMETLHWGLISLLNIWIMPVQIIAIVYMLFNEIGVAAFAGLTIIVGSLLLGGIVAKWESAAYESICDARDDLMKAVKETFGAVLILKLHAWEAQAAAKLHDLRTTELGFVKDMMRADVYGIFFLYAAPLFVSMASFATYTLLLGQTLTPAKIFTSLALFRMLQDPMSDLPSATTQIIEAREALSRIDEFLAQPDKPAPAPQLPTAPEVVLAMQGIDASYDNAAPHLTALSFEVRRGDLVVVHGKVGSGKTSLCRAILGELHTLGGVMAVHGRVSYCPQEAWIQHMSLRDNILFGHPFDARRYASVIDACGLVADFELMSAGDQTIANSKGGNLSGGQKARIGLARACYSDADIVLLDAPLAAIDAVVQSEIMEKCIRGLLRTKTVVLVTHNEDIIASEGVNRILHMDDGRIVDNEVRKPSMVQELSPVASGSEGVAVAKGDRWSDYFQHAMDEESEEKAENEEHRAEGQVAGAVFANYFAACGGTRAIAIIVMSQLLWQSFQVASDVWLSHWTTSAATADETPFYLSVYGGICLASILMVLVRSVSLFQAALRGSRRLFDAMTAALLAAPMGFFDANPSGRIINRYSTDMSSIDMWLPYNFGEFTSKLAVLATSLATSIVVVQWCGLLFIPILLAYVKLTQIYLQPSRDLYRLVTVSSSPVLSFLEEMEHGFAVIRAFGASFVTKQLDRHAHHVDANNRAEYCKLIVDQWFEIAIQLQGTAVVMVVAVSLVYWRQNLSAGLVGLAFNYILVANSYVAQLAQSWARIELNMVGPERVLEYCSLPAESTEEPSQSWQLQAGAIEVSNVDFQYTKTSDLVLRDVSFSIEAGEKIGIVGRTGAGKSSLTMVLFRMYPLVAGSIAIDGRNIASVPLSDLRRQISIIPQNPVLFKGTLRQYLDPFDAFSDDDLWTALRKVKMDILSLDTEVAERGANWSVGERQMLCLARALLVQARIVVLDEATAAIDHATDVHLQNVIATEFRDATVLTIAHRLHSVVRADRVLVMDAGRILAFDAPRTLVRDTDSIFYHLAKDGGVLDLLM</sequence>
<dbReference type="FunFam" id="3.40.50.300:FF:000610">
    <property type="entry name" value="Multidrug resistance-associated ABC transporter"/>
    <property type="match status" value="1"/>
</dbReference>
<dbReference type="InterPro" id="IPR027417">
    <property type="entry name" value="P-loop_NTPase"/>
</dbReference>
<dbReference type="InterPro" id="IPR003593">
    <property type="entry name" value="AAA+_ATPase"/>
</dbReference>
<dbReference type="SMART" id="SM00382">
    <property type="entry name" value="AAA"/>
    <property type="match status" value="2"/>
</dbReference>
<keyword evidence="4 10" id="KW-0812">Transmembrane</keyword>
<keyword evidence="14" id="KW-1185">Reference proteome</keyword>
<feature type="transmembrane region" description="Helical" evidence="10">
    <location>
        <begin position="309"/>
        <end position="333"/>
    </location>
</feature>
<evidence type="ECO:0000256" key="6">
    <source>
        <dbReference type="ARBA" id="ARBA00022741"/>
    </source>
</evidence>
<dbReference type="AlphaFoldDB" id="A0A1V9YP56"/>
<feature type="domain" description="ABC transporter" evidence="11">
    <location>
        <begin position="401"/>
        <end position="624"/>
    </location>
</feature>
<dbReference type="OrthoDB" id="6500128at2759"/>
<dbReference type="SUPFAM" id="SSF90123">
    <property type="entry name" value="ABC transporter transmembrane region"/>
    <property type="match status" value="2"/>
</dbReference>
<organism evidence="13 14">
    <name type="scientific">Achlya hypogyna</name>
    <name type="common">Oomycete</name>
    <name type="synonym">Protoachlya hypogyna</name>
    <dbReference type="NCBI Taxonomy" id="1202772"/>
    <lineage>
        <taxon>Eukaryota</taxon>
        <taxon>Sar</taxon>
        <taxon>Stramenopiles</taxon>
        <taxon>Oomycota</taxon>
        <taxon>Saprolegniomycetes</taxon>
        <taxon>Saprolegniales</taxon>
        <taxon>Achlyaceae</taxon>
        <taxon>Achlya</taxon>
    </lineage>
</organism>
<dbReference type="PROSITE" id="PS50893">
    <property type="entry name" value="ABC_TRANSPORTER_2"/>
    <property type="match status" value="2"/>
</dbReference>
<evidence type="ECO:0000259" key="12">
    <source>
        <dbReference type="PROSITE" id="PS50929"/>
    </source>
</evidence>
<evidence type="ECO:0000256" key="2">
    <source>
        <dbReference type="ARBA" id="ARBA00009726"/>
    </source>
</evidence>
<dbReference type="InterPro" id="IPR003439">
    <property type="entry name" value="ABC_transporter-like_ATP-bd"/>
</dbReference>
<keyword evidence="8 10" id="KW-1133">Transmembrane helix</keyword>
<dbReference type="CDD" id="cd03250">
    <property type="entry name" value="ABCC_MRP_domain1"/>
    <property type="match status" value="1"/>
</dbReference>
<reference evidence="13 14" key="1">
    <citation type="journal article" date="2014" name="Genome Biol. Evol.">
        <title>The secreted proteins of Achlya hypogyna and Thraustotheca clavata identify the ancestral oomycete secretome and reveal gene acquisitions by horizontal gene transfer.</title>
        <authorList>
            <person name="Misner I."/>
            <person name="Blouin N."/>
            <person name="Leonard G."/>
            <person name="Richards T.A."/>
            <person name="Lane C.E."/>
        </authorList>
    </citation>
    <scope>NUCLEOTIDE SEQUENCE [LARGE SCALE GENOMIC DNA]</scope>
    <source>
        <strain evidence="13 14">ATCC 48635</strain>
    </source>
</reference>
<feature type="domain" description="ABC transporter" evidence="11">
    <location>
        <begin position="992"/>
        <end position="1220"/>
    </location>
</feature>
<gene>
    <name evidence="13" type="ORF">ACHHYP_18022</name>
</gene>
<comment type="caution">
    <text evidence="13">The sequence shown here is derived from an EMBL/GenBank/DDBJ whole genome shotgun (WGS) entry which is preliminary data.</text>
</comment>
<accession>A0A1V9YP56</accession>
<evidence type="ECO:0000256" key="8">
    <source>
        <dbReference type="ARBA" id="ARBA00022989"/>
    </source>
</evidence>
<keyword evidence="6" id="KW-0547">Nucleotide-binding</keyword>
<evidence type="ECO:0000256" key="7">
    <source>
        <dbReference type="ARBA" id="ARBA00022840"/>
    </source>
</evidence>
<evidence type="ECO:0000256" key="1">
    <source>
        <dbReference type="ARBA" id="ARBA00004128"/>
    </source>
</evidence>
<evidence type="ECO:0000256" key="9">
    <source>
        <dbReference type="ARBA" id="ARBA00023136"/>
    </source>
</evidence>
<dbReference type="Pfam" id="PF00005">
    <property type="entry name" value="ABC_tran"/>
    <property type="match status" value="2"/>
</dbReference>
<dbReference type="InterPro" id="IPR036640">
    <property type="entry name" value="ABC1_TM_sf"/>
</dbReference>
<comment type="subcellular location">
    <subcellularLocation>
        <location evidence="1">Vacuole membrane</location>
        <topology evidence="1">Multi-pass membrane protein</topology>
    </subcellularLocation>
</comment>
<dbReference type="FunFam" id="1.20.1560.10:FF:000013">
    <property type="entry name" value="ABC transporter C family member 2"/>
    <property type="match status" value="1"/>
</dbReference>
<dbReference type="Pfam" id="PF00664">
    <property type="entry name" value="ABC_membrane"/>
    <property type="match status" value="2"/>
</dbReference>
<dbReference type="PROSITE" id="PS50929">
    <property type="entry name" value="ABC_TM1F"/>
    <property type="match status" value="2"/>
</dbReference>
<dbReference type="InterPro" id="IPR050173">
    <property type="entry name" value="ABC_transporter_C-like"/>
</dbReference>
<dbReference type="InterPro" id="IPR044726">
    <property type="entry name" value="ABCC_6TM_D2"/>
</dbReference>
<proteinExistence type="inferred from homology"/>
<dbReference type="CDD" id="cd18580">
    <property type="entry name" value="ABC_6TM_ABCC_D2"/>
    <property type="match status" value="1"/>
</dbReference>
<feature type="transmembrane region" description="Helical" evidence="10">
    <location>
        <begin position="93"/>
        <end position="115"/>
    </location>
</feature>
<dbReference type="FunFam" id="3.40.50.300:FF:000973">
    <property type="entry name" value="Multidrug resistance-associated protein 4"/>
    <property type="match status" value="1"/>
</dbReference>
<dbReference type="CDD" id="cd03244">
    <property type="entry name" value="ABCC_MRP_domain2"/>
    <property type="match status" value="1"/>
</dbReference>
<feature type="domain" description="ABC transmembrane type-1" evidence="12">
    <location>
        <begin position="94"/>
        <end position="369"/>
    </location>
</feature>
<evidence type="ECO:0000259" key="11">
    <source>
        <dbReference type="PROSITE" id="PS50893"/>
    </source>
</evidence>
<dbReference type="STRING" id="1202772.A0A1V9YP56"/>
<keyword evidence="3" id="KW-0813">Transport</keyword>
<keyword evidence="5" id="KW-0677">Repeat</keyword>
<dbReference type="PANTHER" id="PTHR24223">
    <property type="entry name" value="ATP-BINDING CASSETTE SUB-FAMILY C"/>
    <property type="match status" value="1"/>
</dbReference>
<dbReference type="PANTHER" id="PTHR24223:SF443">
    <property type="entry name" value="MULTIDRUG-RESISTANCE LIKE PROTEIN 1, ISOFORM I"/>
    <property type="match status" value="1"/>
</dbReference>
<feature type="transmembrane region" description="Helical" evidence="10">
    <location>
        <begin position="799"/>
        <end position="828"/>
    </location>
</feature>
<dbReference type="Proteomes" id="UP000243579">
    <property type="component" value="Unassembled WGS sequence"/>
</dbReference>
<evidence type="ECO:0000313" key="14">
    <source>
        <dbReference type="Proteomes" id="UP000243579"/>
    </source>
</evidence>
<comment type="similarity">
    <text evidence="2">Belongs to the ABC transporter superfamily. ABCC family. Conjugate transporter (TC 3.A.1.208) subfamily.</text>
</comment>
<feature type="transmembrane region" description="Helical" evidence="10">
    <location>
        <begin position="904"/>
        <end position="924"/>
    </location>
</feature>
<evidence type="ECO:0000313" key="13">
    <source>
        <dbReference type="EMBL" id="OQR87460.1"/>
    </source>
</evidence>
<name>A0A1V9YP56_ACHHY</name>
<dbReference type="GO" id="GO:0005524">
    <property type="term" value="F:ATP binding"/>
    <property type="evidence" value="ECO:0007669"/>
    <property type="project" value="UniProtKB-KW"/>
</dbReference>
<dbReference type="CDD" id="cd18579">
    <property type="entry name" value="ABC_6TM_ABCC_D1"/>
    <property type="match status" value="1"/>
</dbReference>
<dbReference type="GO" id="GO:0016887">
    <property type="term" value="F:ATP hydrolysis activity"/>
    <property type="evidence" value="ECO:0007669"/>
    <property type="project" value="InterPro"/>
</dbReference>
<feature type="domain" description="ABC transmembrane type-1" evidence="12">
    <location>
        <begin position="680"/>
        <end position="959"/>
    </location>
</feature>
<evidence type="ECO:0000256" key="3">
    <source>
        <dbReference type="ARBA" id="ARBA00022448"/>
    </source>
</evidence>
<dbReference type="GO" id="GO:0140359">
    <property type="term" value="F:ABC-type transporter activity"/>
    <property type="evidence" value="ECO:0007669"/>
    <property type="project" value="InterPro"/>
</dbReference>
<protein>
    <submittedName>
        <fullName evidence="13">ATP-binding Cassette (ABC) Superfamily</fullName>
    </submittedName>
</protein>
<feature type="transmembrane region" description="Helical" evidence="10">
    <location>
        <begin position="198"/>
        <end position="221"/>
    </location>
</feature>
<dbReference type="SUPFAM" id="SSF52540">
    <property type="entry name" value="P-loop containing nucleoside triphosphate hydrolases"/>
    <property type="match status" value="2"/>
</dbReference>
<dbReference type="InterPro" id="IPR044746">
    <property type="entry name" value="ABCC_6TM_D1"/>
</dbReference>
<dbReference type="Gene3D" id="3.40.50.300">
    <property type="entry name" value="P-loop containing nucleotide triphosphate hydrolases"/>
    <property type="match status" value="2"/>
</dbReference>
<evidence type="ECO:0000256" key="4">
    <source>
        <dbReference type="ARBA" id="ARBA00022692"/>
    </source>
</evidence>
<feature type="transmembrane region" description="Helical" evidence="10">
    <location>
        <begin position="930"/>
        <end position="951"/>
    </location>
</feature>
<dbReference type="EMBL" id="JNBR01001440">
    <property type="protein sequence ID" value="OQR87460.1"/>
    <property type="molecule type" value="Genomic_DNA"/>
</dbReference>
<evidence type="ECO:0000256" key="10">
    <source>
        <dbReference type="SAM" id="Phobius"/>
    </source>
</evidence>
<dbReference type="Gene3D" id="1.20.1560.10">
    <property type="entry name" value="ABC transporter type 1, transmembrane domain"/>
    <property type="match status" value="2"/>
</dbReference>
<feature type="transmembrane region" description="Helical" evidence="10">
    <location>
        <begin position="127"/>
        <end position="151"/>
    </location>
</feature>
<evidence type="ECO:0000256" key="5">
    <source>
        <dbReference type="ARBA" id="ARBA00022737"/>
    </source>
</evidence>
<keyword evidence="7 13" id="KW-0067">ATP-binding</keyword>
<feature type="transmembrane region" description="Helical" evidence="10">
    <location>
        <begin position="715"/>
        <end position="737"/>
    </location>
</feature>
<feature type="transmembrane region" description="Helical" evidence="10">
    <location>
        <begin position="227"/>
        <end position="246"/>
    </location>
</feature>
<dbReference type="InterPro" id="IPR011527">
    <property type="entry name" value="ABC1_TM_dom"/>
</dbReference>